<keyword evidence="1 3" id="KW-0929">Antimicrobial</keyword>
<proteinExistence type="inferred from homology"/>
<comment type="catalytic activity">
    <reaction evidence="3">
        <text>Hydrolysis of (1-&gt;4)-beta-linkages between N-acetylmuramic acid and N-acetyl-D-glucosamine residues in a peptidoglycan and between N-acetyl-D-glucosamine residues in chitodextrins.</text>
        <dbReference type="EC" id="3.2.1.17"/>
    </reaction>
</comment>
<evidence type="ECO:0000313" key="4">
    <source>
        <dbReference type="EMBL" id="MET3757576.1"/>
    </source>
</evidence>
<organism evidence="4 5">
    <name type="scientific">Rhizobium binae</name>
    <dbReference type="NCBI Taxonomy" id="1138190"/>
    <lineage>
        <taxon>Bacteria</taxon>
        <taxon>Pseudomonadati</taxon>
        <taxon>Pseudomonadota</taxon>
        <taxon>Alphaproteobacteria</taxon>
        <taxon>Hyphomicrobiales</taxon>
        <taxon>Rhizobiaceae</taxon>
        <taxon>Rhizobium/Agrobacterium group</taxon>
        <taxon>Rhizobium</taxon>
    </lineage>
</organism>
<protein>
    <recommendedName>
        <fullName evidence="3">Lysozyme</fullName>
        <ecNumber evidence="3">3.2.1.17</ecNumber>
    </recommendedName>
</protein>
<sequence>MKPGYRRTVEQCKALLALELQAYARGIESCVRVPLPDARFVALTSFAYNVGVRVACGIYKSGRWKTARVFRFSPHRLERYANASSRVPVIKRLFGEEDELSAALS</sequence>
<comment type="caution">
    <text evidence="4">The sequence shown here is derived from an EMBL/GenBank/DDBJ whole genome shotgun (WGS) entry which is preliminary data.</text>
</comment>
<keyword evidence="3" id="KW-0326">Glycosidase</keyword>
<comment type="similarity">
    <text evidence="3">Belongs to the glycosyl hydrolase 24 family.</text>
</comment>
<dbReference type="Gene3D" id="1.10.530.40">
    <property type="match status" value="1"/>
</dbReference>
<keyword evidence="5" id="KW-1185">Reference proteome</keyword>
<accession>A0ABV2MM98</accession>
<dbReference type="InterPro" id="IPR023346">
    <property type="entry name" value="Lysozyme-like_dom_sf"/>
</dbReference>
<dbReference type="EC" id="3.2.1.17" evidence="3"/>
<dbReference type="Pfam" id="PF00959">
    <property type="entry name" value="Phage_lysozyme"/>
    <property type="match status" value="1"/>
</dbReference>
<evidence type="ECO:0000313" key="5">
    <source>
        <dbReference type="Proteomes" id="UP001549077"/>
    </source>
</evidence>
<dbReference type="EMBL" id="JBEPMY010000018">
    <property type="protein sequence ID" value="MET3757576.1"/>
    <property type="molecule type" value="Genomic_DNA"/>
</dbReference>
<gene>
    <name evidence="4" type="ORF">ABID08_004957</name>
</gene>
<keyword evidence="2 3" id="KW-0081">Bacteriolytic enzyme</keyword>
<evidence type="ECO:0000256" key="1">
    <source>
        <dbReference type="ARBA" id="ARBA00022529"/>
    </source>
</evidence>
<evidence type="ECO:0000256" key="3">
    <source>
        <dbReference type="RuleBase" id="RU003788"/>
    </source>
</evidence>
<dbReference type="Proteomes" id="UP001549077">
    <property type="component" value="Unassembled WGS sequence"/>
</dbReference>
<dbReference type="InterPro" id="IPR023347">
    <property type="entry name" value="Lysozyme_dom_sf"/>
</dbReference>
<keyword evidence="3" id="KW-0378">Hydrolase</keyword>
<reference evidence="4 5" key="1">
    <citation type="submission" date="2024-06" db="EMBL/GenBank/DDBJ databases">
        <title>Genomic Encyclopedia of Type Strains, Phase IV (KMG-IV): sequencing the most valuable type-strain genomes for metagenomic binning, comparative biology and taxonomic classification.</title>
        <authorList>
            <person name="Goeker M."/>
        </authorList>
    </citation>
    <scope>NUCLEOTIDE SEQUENCE [LARGE SCALE GENOMIC DNA]</scope>
    <source>
        <strain evidence="4 5">DSM 29288</strain>
    </source>
</reference>
<dbReference type="InterPro" id="IPR002196">
    <property type="entry name" value="Glyco_hydro_24"/>
</dbReference>
<name>A0ABV2MM98_9HYPH</name>
<dbReference type="SUPFAM" id="SSF53955">
    <property type="entry name" value="Lysozyme-like"/>
    <property type="match status" value="1"/>
</dbReference>
<evidence type="ECO:0000256" key="2">
    <source>
        <dbReference type="ARBA" id="ARBA00022638"/>
    </source>
</evidence>